<comment type="caution">
    <text evidence="2">The sequence shown here is derived from an EMBL/GenBank/DDBJ whole genome shotgun (WGS) entry which is preliminary data.</text>
</comment>
<evidence type="ECO:0000259" key="1">
    <source>
        <dbReference type="PROSITE" id="PS50837"/>
    </source>
</evidence>
<dbReference type="SUPFAM" id="SSF48371">
    <property type="entry name" value="ARM repeat"/>
    <property type="match status" value="1"/>
</dbReference>
<dbReference type="InterPro" id="IPR011989">
    <property type="entry name" value="ARM-like"/>
</dbReference>
<sequence>MDVTAAHRFAGKLTELRARSGNPSVRELERHMPFARSTISDNLSGRSLPSWAFVEAFVRACGHAAGTTEESLHLAQWREALRQAKGIAAAAPDRDFPRVREAYLERIRRRYGHAELGALAPGGDPDRPGLIPLREIFVPPEVRADPPPVELPRELVRRLVDRGEIRHGDLPPGIDAETLDRIRRSHRGQPARPVLDVIADDTRHGLVLLGDPGAGKSTVARYLTLRLAEAGDEGTLPVLVELRAYADARWRTGTLLDLIERLSEAGGHGLPRTVLEGYLRAGGRAVMIFDGLDEIFDPRLREEVADEIAGLAARFPSARVVVTSRVIGYQRSVFDREEFRTYLLQDLDRPRIERFLTAWYRLAAGDRPAEADRLRDRLLAAMDEVAAVRELAGNPLLLTIMAMLGRKRDLPRDRRDVYEHAVAVLAAQWDPSRHLRDERHTREHADLDVQDRLALLRRIARRMQDAPAGLAGNHLLDHDLIDEVAGFLRSEHGLPPGRAKAVARAITDEFRTRNFILSHYGAGVHGFVHRAFLEYLTAAGIADRVTTGDDDLLQVYARRWPDPAWEETLVLLAGMVEPAQAGQIVDHLLTADPLWFLGPRDPGIGRSSESGARNIMTALRCLNEVRDVAALPRQCSAAVNAVINMLEHIAEQRVFAGSPVARTLVETAAPMLTRIGGHHPRIRSRYRDWYLMRGRFLRIPLEGEDFIDFQVPPAAQTGAGLLRDDGEFAAVLNGLVRFGDVPALRDDVLDALARGRPGDPEVLASLRDVAEHDSIGAARRGMVQGVAMAARPAGAAWDWVQACLADDDPFLRDGAVAAFGFEWRAHPEALPIVCRAAVTDRDPSVRSAAIGVLAVNWTADPRAGAALREIARSDAEPSVRIDAADRLIAAWSTEPETVSLLRRVVDDPAIPRWFRSRLRQELVGVTTAGPVARPLPERSADPRRIRLDAVIDAARGTDLSRERAVAARPEDRIAIVRALAVGWAGDPALLPWLCDLARTTTDGRLTETILWTVATTWPDRSEQTELMRDVLAGDFPADVRGTAMMLLAAGGRADPAVPELLRKLTGAEDDHVRSLAVELLGTGWPRDPEIVALVRSFAETDGADAVRYAALKALLLARRPDPETLELLRRMAVADSDPRMRRFAVEHLTVGWHDDPATLALVRRQAVNGVTGDDRAAAVQALAGGWRGDPATRELLHGFVAQGEEADPDRWRAAIRALAERWPYDQEIVGLAGRIEAEEEW</sequence>
<dbReference type="InterPro" id="IPR007111">
    <property type="entry name" value="NACHT_NTPase"/>
</dbReference>
<dbReference type="EMBL" id="JRTT01000058">
    <property type="protein sequence ID" value="KHD74068.1"/>
    <property type="molecule type" value="Genomic_DNA"/>
</dbReference>
<protein>
    <recommendedName>
        <fullName evidence="1">NACHT domain-containing protein</fullName>
    </recommendedName>
</protein>
<dbReference type="Pfam" id="PF05729">
    <property type="entry name" value="NACHT"/>
    <property type="match status" value="1"/>
</dbReference>
<evidence type="ECO:0000313" key="2">
    <source>
        <dbReference type="EMBL" id="KHD74068.1"/>
    </source>
</evidence>
<dbReference type="OrthoDB" id="135105at2"/>
<dbReference type="eggNOG" id="COG1413">
    <property type="taxonomic scope" value="Bacteria"/>
</dbReference>
<reference evidence="2 3" key="1">
    <citation type="submission" date="2014-10" db="EMBL/GenBank/DDBJ databases">
        <title>Draft genome sequence of Actinoplanes utahensis NRRL 12052.</title>
        <authorList>
            <person name="Velasco-Bucheli B."/>
            <person name="del Cerro C."/>
            <person name="Hormigo D."/>
            <person name="Garcia J.L."/>
            <person name="Acebal C."/>
            <person name="Arroyo M."/>
            <person name="de la Mata I."/>
        </authorList>
    </citation>
    <scope>NUCLEOTIDE SEQUENCE [LARGE SCALE GENOMIC DNA]</scope>
    <source>
        <strain evidence="2 3">NRRL 12052</strain>
    </source>
</reference>
<evidence type="ECO:0000313" key="3">
    <source>
        <dbReference type="Proteomes" id="UP000054537"/>
    </source>
</evidence>
<dbReference type="AlphaFoldDB" id="A0A0A6UG46"/>
<dbReference type="Gene3D" id="3.40.50.300">
    <property type="entry name" value="P-loop containing nucleotide triphosphate hydrolases"/>
    <property type="match status" value="1"/>
</dbReference>
<dbReference type="Pfam" id="PF13560">
    <property type="entry name" value="HTH_31"/>
    <property type="match status" value="1"/>
</dbReference>
<dbReference type="Proteomes" id="UP000054537">
    <property type="component" value="Unassembled WGS sequence"/>
</dbReference>
<keyword evidence="3" id="KW-1185">Reference proteome</keyword>
<dbReference type="SUPFAM" id="SSF52540">
    <property type="entry name" value="P-loop containing nucleoside triphosphate hydrolases"/>
    <property type="match status" value="1"/>
</dbReference>
<dbReference type="RefSeq" id="WP_043530449.1">
    <property type="nucleotide sequence ID" value="NZ_BAABKU010000014.1"/>
</dbReference>
<accession>A0A0A6UG46</accession>
<dbReference type="PROSITE" id="PS50837">
    <property type="entry name" value="NACHT"/>
    <property type="match status" value="1"/>
</dbReference>
<dbReference type="STRING" id="1869.MB27_30975"/>
<dbReference type="Pfam" id="PF13646">
    <property type="entry name" value="HEAT_2"/>
    <property type="match status" value="2"/>
</dbReference>
<proteinExistence type="predicted"/>
<organism evidence="2 3">
    <name type="scientific">Actinoplanes utahensis</name>
    <dbReference type="NCBI Taxonomy" id="1869"/>
    <lineage>
        <taxon>Bacteria</taxon>
        <taxon>Bacillati</taxon>
        <taxon>Actinomycetota</taxon>
        <taxon>Actinomycetes</taxon>
        <taxon>Micromonosporales</taxon>
        <taxon>Micromonosporaceae</taxon>
        <taxon>Actinoplanes</taxon>
    </lineage>
</organism>
<dbReference type="eggNOG" id="COG5635">
    <property type="taxonomic scope" value="Bacteria"/>
</dbReference>
<name>A0A0A6UG46_ACTUT</name>
<dbReference type="InterPro" id="IPR016024">
    <property type="entry name" value="ARM-type_fold"/>
</dbReference>
<feature type="domain" description="NACHT" evidence="1">
    <location>
        <begin position="204"/>
        <end position="325"/>
    </location>
</feature>
<dbReference type="PANTHER" id="PTHR46844:SF1">
    <property type="entry name" value="SLR5058 PROTEIN"/>
    <property type="match status" value="1"/>
</dbReference>
<dbReference type="PANTHER" id="PTHR46844">
    <property type="entry name" value="SLR5058 PROTEIN"/>
    <property type="match status" value="1"/>
</dbReference>
<dbReference type="Gene3D" id="1.25.10.10">
    <property type="entry name" value="Leucine-rich Repeat Variant"/>
    <property type="match status" value="2"/>
</dbReference>
<gene>
    <name evidence="2" type="ORF">MB27_30975</name>
</gene>
<dbReference type="InterPro" id="IPR027417">
    <property type="entry name" value="P-loop_NTPase"/>
</dbReference>